<evidence type="ECO:0000313" key="3">
    <source>
        <dbReference type="EMBL" id="CAK4034921.1"/>
    </source>
</evidence>
<reference evidence="3" key="1">
    <citation type="submission" date="2023-11" db="EMBL/GenBank/DDBJ databases">
        <authorList>
            <person name="Alioto T."/>
            <person name="Alioto T."/>
            <person name="Gomez Garrido J."/>
        </authorList>
    </citation>
    <scope>NUCLEOTIDE SEQUENCE</scope>
</reference>
<dbReference type="PANTHER" id="PTHR47766">
    <property type="entry name" value="PROTEIN EFR3"/>
    <property type="match status" value="1"/>
</dbReference>
<evidence type="ECO:0000256" key="1">
    <source>
        <dbReference type="ARBA" id="ARBA00010216"/>
    </source>
</evidence>
<evidence type="ECO:0000256" key="2">
    <source>
        <dbReference type="SAM" id="MobiDB-lite"/>
    </source>
</evidence>
<protein>
    <recommendedName>
        <fullName evidence="5">Protein EFR3</fullName>
    </recommendedName>
</protein>
<feature type="compositionally biased region" description="Polar residues" evidence="2">
    <location>
        <begin position="537"/>
        <end position="548"/>
    </location>
</feature>
<feature type="region of interest" description="Disordered" evidence="2">
    <location>
        <begin position="500"/>
        <end position="548"/>
    </location>
</feature>
<comment type="similarity">
    <text evidence="1">Belongs to the EFR3 family.</text>
</comment>
<evidence type="ECO:0008006" key="5">
    <source>
        <dbReference type="Google" id="ProtNLM"/>
    </source>
</evidence>
<evidence type="ECO:0000313" key="4">
    <source>
        <dbReference type="Proteomes" id="UP001296104"/>
    </source>
</evidence>
<dbReference type="AlphaFoldDB" id="A0AAI8Z9I1"/>
<dbReference type="Proteomes" id="UP001296104">
    <property type="component" value="Unassembled WGS sequence"/>
</dbReference>
<name>A0AAI8Z9I1_9PEZI</name>
<proteinExistence type="inferred from homology"/>
<dbReference type="PANTHER" id="PTHR47766:SF1">
    <property type="entry name" value="PROTEIN EFR3"/>
    <property type="match status" value="1"/>
</dbReference>
<dbReference type="InterPro" id="IPR049150">
    <property type="entry name" value="EFR3_HEAT-like_rpt"/>
</dbReference>
<dbReference type="Pfam" id="PF21072">
    <property type="entry name" value="EFR3"/>
    <property type="match status" value="2"/>
</dbReference>
<dbReference type="EMBL" id="CAVMBE010000149">
    <property type="protein sequence ID" value="CAK4034921.1"/>
    <property type="molecule type" value="Genomic_DNA"/>
</dbReference>
<feature type="region of interest" description="Disordered" evidence="2">
    <location>
        <begin position="276"/>
        <end position="296"/>
    </location>
</feature>
<dbReference type="InterPro" id="IPR039786">
    <property type="entry name" value="EFR3"/>
</dbReference>
<gene>
    <name evidence="3" type="ORF">LECACI_7A010079</name>
</gene>
<feature type="region of interest" description="Disordered" evidence="2">
    <location>
        <begin position="674"/>
        <end position="700"/>
    </location>
</feature>
<keyword evidence="4" id="KW-1185">Reference proteome</keyword>
<dbReference type="GO" id="GO:0072659">
    <property type="term" value="P:protein localization to plasma membrane"/>
    <property type="evidence" value="ECO:0007669"/>
    <property type="project" value="InterPro"/>
</dbReference>
<dbReference type="GO" id="GO:0005886">
    <property type="term" value="C:plasma membrane"/>
    <property type="evidence" value="ECO:0007669"/>
    <property type="project" value="TreeGrafter"/>
</dbReference>
<sequence>MPQKSHLPGHLDSLRTKTRPRHQLLVLKCYPRLPKNATADVRPNSSELSYLIYYCSSRQEKLPKVGIYLQKSIATDVHRWQSARVHVTLQILTAFLEHKEIGGRASGFTLFAPYVLRIIREIINNTNDISLVEATTSTWDAFCQHQDVGSLAADAEYRALYEEIVRLYADLARNSSKKLGGSTQLVAHHDATRLRKAGVAAIKSIFVPTELDRQWNRAFDSTFAAVLSNLHRDLQANEEPQDYVEHLIALNAKNEQEEEQVSAVNRRQSIATVRTFSGLADEQDPDPRAAEGTAQDADRLAEEEVGLLALDCIKTVFSSQNRAQARGGAEAFMRYVAEKEQRYIATNKPVTIEPWAAELFRLIISWTPVQDRFIFIVTAVEFLVRFPMESSQSFRVAAVYAKSILDVLRSDLNLIGLSVIDILLGLIHMTVRTIAIARAKTTDAPINRITTAASKTGAAEELIPYFKACIANLARHVYYSDQVTDLISFILLRVKPDAETTATEPSSERERPATMTAATNPKVSASDVASAAGRPHTQGTPTSSTGTFATEDGRQIALEIIKDIIDIAKSTQQYSTGSVVITRNRVPLGVWEGSQWLLRDPSHDVRRAYKTALLEWVRFESDEGDEALIDFEADDCIEKLAEKKKPAASLHGSIGQSHRSAHPQLLMLPTNGAAGERRMSSGKNSSNGTEPDATKPRVRASDLKEIIDGKRFVAPVKSGGGEEQPLDVKALLATIKIDPSRNQGLSMAPPY</sequence>
<comment type="caution">
    <text evidence="3">The sequence shown here is derived from an EMBL/GenBank/DDBJ whole genome shotgun (WGS) entry which is preliminary data.</text>
</comment>
<accession>A0AAI8Z9I1</accession>
<organism evidence="3 4">
    <name type="scientific">Lecanosticta acicola</name>
    <dbReference type="NCBI Taxonomy" id="111012"/>
    <lineage>
        <taxon>Eukaryota</taxon>
        <taxon>Fungi</taxon>
        <taxon>Dikarya</taxon>
        <taxon>Ascomycota</taxon>
        <taxon>Pezizomycotina</taxon>
        <taxon>Dothideomycetes</taxon>
        <taxon>Dothideomycetidae</taxon>
        <taxon>Mycosphaerellales</taxon>
        <taxon>Mycosphaerellaceae</taxon>
        <taxon>Lecanosticta</taxon>
    </lineage>
</organism>